<dbReference type="RefSeq" id="WP_057881056.1">
    <property type="nucleotide sequence ID" value="NZ_JQCF01000015.1"/>
</dbReference>
<dbReference type="EMBL" id="JQCF01000015">
    <property type="protein sequence ID" value="KRN98898.1"/>
    <property type="molecule type" value="Genomic_DNA"/>
</dbReference>
<evidence type="ECO:0000259" key="1">
    <source>
        <dbReference type="Pfam" id="PF13460"/>
    </source>
</evidence>
<dbReference type="OrthoDB" id="9785372at2"/>
<dbReference type="STRING" id="993692.IV57_GL000708"/>
<evidence type="ECO:0000313" key="2">
    <source>
        <dbReference type="EMBL" id="KRN98898.1"/>
    </source>
</evidence>
<sequence length="212" mass="23367">MKTIVIGASGRTGSQILSEIKKDGTQVVAGVRSTKKAAEFENHGIETAIIDIVNMTVDEIAEKLADIDSIVFASGASQAHPEQAMWIDLDGAVKVMQAAIKNHIEKFIMISAAGAEDRATWSIYDIPQYYIAKYYAEQYLKTSGLIYTVIRPAILTDDKAKKEVDLINNNNPRITRQDVALVTVEALKNEKFNNKSFNLYAGTTKISDIKPL</sequence>
<accession>A0A0R2LAM4</accession>
<dbReference type="AlphaFoldDB" id="A0A0R2LAM4"/>
<dbReference type="Pfam" id="PF13460">
    <property type="entry name" value="NAD_binding_10"/>
    <property type="match status" value="1"/>
</dbReference>
<name>A0A0R2LAM4_9LACO</name>
<keyword evidence="3" id="KW-1185">Reference proteome</keyword>
<dbReference type="PANTHER" id="PTHR15020:SF50">
    <property type="entry name" value="UPF0659 PROTEIN YMR090W"/>
    <property type="match status" value="1"/>
</dbReference>
<dbReference type="InterPro" id="IPR016040">
    <property type="entry name" value="NAD(P)-bd_dom"/>
</dbReference>
<feature type="domain" description="NAD(P)-binding" evidence="1">
    <location>
        <begin position="7"/>
        <end position="189"/>
    </location>
</feature>
<dbReference type="SUPFAM" id="SSF51735">
    <property type="entry name" value="NAD(P)-binding Rossmann-fold domains"/>
    <property type="match status" value="1"/>
</dbReference>
<protein>
    <recommendedName>
        <fullName evidence="1">NAD(P)-binding domain-containing protein</fullName>
    </recommendedName>
</protein>
<reference evidence="2 3" key="1">
    <citation type="journal article" date="2015" name="Genome Announc.">
        <title>Expanding the biotechnology potential of lactobacilli through comparative genomics of 213 strains and associated genera.</title>
        <authorList>
            <person name="Sun Z."/>
            <person name="Harris H.M."/>
            <person name="McCann A."/>
            <person name="Guo C."/>
            <person name="Argimon S."/>
            <person name="Zhang W."/>
            <person name="Yang X."/>
            <person name="Jeffery I.B."/>
            <person name="Cooney J.C."/>
            <person name="Kagawa T.F."/>
            <person name="Liu W."/>
            <person name="Song Y."/>
            <person name="Salvetti E."/>
            <person name="Wrobel A."/>
            <person name="Rasinkangas P."/>
            <person name="Parkhill J."/>
            <person name="Rea M.C."/>
            <person name="O'Sullivan O."/>
            <person name="Ritari J."/>
            <person name="Douillard F.P."/>
            <person name="Paul Ross R."/>
            <person name="Yang R."/>
            <person name="Briner A.E."/>
            <person name="Felis G.E."/>
            <person name="de Vos W.M."/>
            <person name="Barrangou R."/>
            <person name="Klaenhammer T.R."/>
            <person name="Caufield P.W."/>
            <person name="Cui Y."/>
            <person name="Zhang H."/>
            <person name="O'Toole P.W."/>
        </authorList>
    </citation>
    <scope>NUCLEOTIDE SEQUENCE [LARGE SCALE GENOMIC DNA]</scope>
    <source>
        <strain evidence="2 3">DSM 24716</strain>
    </source>
</reference>
<comment type="caution">
    <text evidence="2">The sequence shown here is derived from an EMBL/GenBank/DDBJ whole genome shotgun (WGS) entry which is preliminary data.</text>
</comment>
<dbReference type="Proteomes" id="UP000051006">
    <property type="component" value="Unassembled WGS sequence"/>
</dbReference>
<dbReference type="InterPro" id="IPR036291">
    <property type="entry name" value="NAD(P)-bd_dom_sf"/>
</dbReference>
<gene>
    <name evidence="2" type="ORF">IV57_GL000708</name>
</gene>
<evidence type="ECO:0000313" key="3">
    <source>
        <dbReference type="Proteomes" id="UP000051006"/>
    </source>
</evidence>
<dbReference type="PANTHER" id="PTHR15020">
    <property type="entry name" value="FLAVIN REDUCTASE-RELATED"/>
    <property type="match status" value="1"/>
</dbReference>
<dbReference type="CDD" id="cd05243">
    <property type="entry name" value="SDR_a5"/>
    <property type="match status" value="1"/>
</dbReference>
<dbReference type="Gene3D" id="3.40.50.720">
    <property type="entry name" value="NAD(P)-binding Rossmann-like Domain"/>
    <property type="match status" value="1"/>
</dbReference>
<dbReference type="PATRIC" id="fig|993692.3.peg.715"/>
<organism evidence="2 3">
    <name type="scientific">Companilactobacillus kimchiensis</name>
    <dbReference type="NCBI Taxonomy" id="993692"/>
    <lineage>
        <taxon>Bacteria</taxon>
        <taxon>Bacillati</taxon>
        <taxon>Bacillota</taxon>
        <taxon>Bacilli</taxon>
        <taxon>Lactobacillales</taxon>
        <taxon>Lactobacillaceae</taxon>
        <taxon>Companilactobacillus</taxon>
    </lineage>
</organism>
<proteinExistence type="predicted"/>